<organism evidence="1 2">
    <name type="scientific">Dreissena polymorpha</name>
    <name type="common">Zebra mussel</name>
    <name type="synonym">Mytilus polymorpha</name>
    <dbReference type="NCBI Taxonomy" id="45954"/>
    <lineage>
        <taxon>Eukaryota</taxon>
        <taxon>Metazoa</taxon>
        <taxon>Spiralia</taxon>
        <taxon>Lophotrochozoa</taxon>
        <taxon>Mollusca</taxon>
        <taxon>Bivalvia</taxon>
        <taxon>Autobranchia</taxon>
        <taxon>Heteroconchia</taxon>
        <taxon>Euheterodonta</taxon>
        <taxon>Imparidentia</taxon>
        <taxon>Neoheterodontei</taxon>
        <taxon>Myida</taxon>
        <taxon>Dreissenoidea</taxon>
        <taxon>Dreissenidae</taxon>
        <taxon>Dreissena</taxon>
    </lineage>
</organism>
<protein>
    <submittedName>
        <fullName evidence="1">Uncharacterized protein</fullName>
    </submittedName>
</protein>
<name>A0A9D4KS41_DREPO</name>
<proteinExistence type="predicted"/>
<dbReference type="AlphaFoldDB" id="A0A9D4KS41"/>
<dbReference type="EMBL" id="JAIWYP010000003">
    <property type="protein sequence ID" value="KAH3845108.1"/>
    <property type="molecule type" value="Genomic_DNA"/>
</dbReference>
<accession>A0A9D4KS41</accession>
<sequence>MMSIYLYSVLWKVGFQRQHLSGVHIRVVGVLKRLLQLFQLQARENRPEMGVNS</sequence>
<keyword evidence="2" id="KW-1185">Reference proteome</keyword>
<reference evidence="1" key="1">
    <citation type="journal article" date="2019" name="bioRxiv">
        <title>The Genome of the Zebra Mussel, Dreissena polymorpha: A Resource for Invasive Species Research.</title>
        <authorList>
            <person name="McCartney M.A."/>
            <person name="Auch B."/>
            <person name="Kono T."/>
            <person name="Mallez S."/>
            <person name="Zhang Y."/>
            <person name="Obille A."/>
            <person name="Becker A."/>
            <person name="Abrahante J.E."/>
            <person name="Garbe J."/>
            <person name="Badalamenti J.P."/>
            <person name="Herman A."/>
            <person name="Mangelson H."/>
            <person name="Liachko I."/>
            <person name="Sullivan S."/>
            <person name="Sone E.D."/>
            <person name="Koren S."/>
            <person name="Silverstein K.A.T."/>
            <person name="Beckman K.B."/>
            <person name="Gohl D.M."/>
        </authorList>
    </citation>
    <scope>NUCLEOTIDE SEQUENCE</scope>
    <source>
        <strain evidence="1">Duluth1</strain>
        <tissue evidence="1">Whole animal</tissue>
    </source>
</reference>
<reference evidence="1" key="2">
    <citation type="submission" date="2020-11" db="EMBL/GenBank/DDBJ databases">
        <authorList>
            <person name="McCartney M.A."/>
            <person name="Auch B."/>
            <person name="Kono T."/>
            <person name="Mallez S."/>
            <person name="Becker A."/>
            <person name="Gohl D.M."/>
            <person name="Silverstein K.A.T."/>
            <person name="Koren S."/>
            <person name="Bechman K.B."/>
            <person name="Herman A."/>
            <person name="Abrahante J.E."/>
            <person name="Garbe J."/>
        </authorList>
    </citation>
    <scope>NUCLEOTIDE SEQUENCE</scope>
    <source>
        <strain evidence="1">Duluth1</strain>
        <tissue evidence="1">Whole animal</tissue>
    </source>
</reference>
<comment type="caution">
    <text evidence="1">The sequence shown here is derived from an EMBL/GenBank/DDBJ whole genome shotgun (WGS) entry which is preliminary data.</text>
</comment>
<evidence type="ECO:0000313" key="2">
    <source>
        <dbReference type="Proteomes" id="UP000828390"/>
    </source>
</evidence>
<dbReference type="Proteomes" id="UP000828390">
    <property type="component" value="Unassembled WGS sequence"/>
</dbReference>
<gene>
    <name evidence="1" type="ORF">DPMN_087379</name>
</gene>
<evidence type="ECO:0000313" key="1">
    <source>
        <dbReference type="EMBL" id="KAH3845108.1"/>
    </source>
</evidence>